<gene>
    <name evidence="12" type="primary">107369355</name>
</gene>
<keyword evidence="9" id="KW-0539">Nucleus</keyword>
<dbReference type="eggNOG" id="KOG1721">
    <property type="taxonomic scope" value="Eukaryota"/>
</dbReference>
<dbReference type="InterPro" id="IPR059034">
    <property type="entry name" value="SH3_AEBP2_C"/>
</dbReference>
<dbReference type="STRING" id="32264.T1JSZ0"/>
<keyword evidence="4" id="KW-0677">Repeat</keyword>
<organism evidence="12 13">
    <name type="scientific">Tetranychus urticae</name>
    <name type="common">Two-spotted spider mite</name>
    <dbReference type="NCBI Taxonomy" id="32264"/>
    <lineage>
        <taxon>Eukaryota</taxon>
        <taxon>Metazoa</taxon>
        <taxon>Ecdysozoa</taxon>
        <taxon>Arthropoda</taxon>
        <taxon>Chelicerata</taxon>
        <taxon>Arachnida</taxon>
        <taxon>Acari</taxon>
        <taxon>Acariformes</taxon>
        <taxon>Trombidiformes</taxon>
        <taxon>Prostigmata</taxon>
        <taxon>Eleutherengona</taxon>
        <taxon>Raphignathae</taxon>
        <taxon>Tetranychoidea</taxon>
        <taxon>Tetranychidae</taxon>
        <taxon>Tetranychus</taxon>
    </lineage>
</organism>
<feature type="compositionally biased region" description="Polar residues" evidence="10">
    <location>
        <begin position="1"/>
        <end position="16"/>
    </location>
</feature>
<dbReference type="GO" id="GO:0035098">
    <property type="term" value="C:ESC/E(Z) complex"/>
    <property type="evidence" value="ECO:0007669"/>
    <property type="project" value="TreeGrafter"/>
</dbReference>
<keyword evidence="6" id="KW-0862">Zinc</keyword>
<evidence type="ECO:0000256" key="1">
    <source>
        <dbReference type="ARBA" id="ARBA00004123"/>
    </source>
</evidence>
<reference evidence="13" key="1">
    <citation type="submission" date="2011-08" db="EMBL/GenBank/DDBJ databases">
        <authorList>
            <person name="Rombauts S."/>
        </authorList>
    </citation>
    <scope>NUCLEOTIDE SEQUENCE</scope>
    <source>
        <strain evidence="13">London</strain>
    </source>
</reference>
<evidence type="ECO:0000256" key="7">
    <source>
        <dbReference type="ARBA" id="ARBA00023015"/>
    </source>
</evidence>
<accession>T1JSZ0</accession>
<evidence type="ECO:0000256" key="8">
    <source>
        <dbReference type="ARBA" id="ARBA00023163"/>
    </source>
</evidence>
<evidence type="ECO:0000256" key="3">
    <source>
        <dbReference type="ARBA" id="ARBA00022723"/>
    </source>
</evidence>
<evidence type="ECO:0000256" key="10">
    <source>
        <dbReference type="SAM" id="MobiDB-lite"/>
    </source>
</evidence>
<dbReference type="AlphaFoldDB" id="T1JSZ0"/>
<sequence length="137" mass="15501">MPGKKSSTQSDCNNRSVTTPTKQTKRRKVKVKAISNVKTNDDYFDESIMDMINIKLARMTMLTGLDVSGNGVVFNSKVIGRFRPDKDGPVKLLIHWEPEGLIPDEWIFEKDLDEMSSRCLALNSLPISSFKEMFDNA</sequence>
<evidence type="ECO:0000256" key="9">
    <source>
        <dbReference type="ARBA" id="ARBA00023242"/>
    </source>
</evidence>
<dbReference type="Proteomes" id="UP000015104">
    <property type="component" value="Unassembled WGS sequence"/>
</dbReference>
<evidence type="ECO:0000313" key="12">
    <source>
        <dbReference type="EnsemblMetazoa" id="tetur01g12230.1"/>
    </source>
</evidence>
<name>T1JSZ0_TETUR</name>
<dbReference type="EMBL" id="CAEY01000468">
    <property type="status" value="NOT_ANNOTATED_CDS"/>
    <property type="molecule type" value="Genomic_DNA"/>
</dbReference>
<evidence type="ECO:0000313" key="13">
    <source>
        <dbReference type="Proteomes" id="UP000015104"/>
    </source>
</evidence>
<dbReference type="PANTHER" id="PTHR46541">
    <property type="entry name" value="ZINC FINGER PROTEIN AEBP2"/>
    <property type="match status" value="1"/>
</dbReference>
<dbReference type="InterPro" id="IPR052130">
    <property type="entry name" value="AEBP2/jing_C2H2-ZnF"/>
</dbReference>
<keyword evidence="7" id="KW-0805">Transcription regulation</keyword>
<keyword evidence="5" id="KW-0863">Zinc-finger</keyword>
<dbReference type="KEGG" id="tut:107369355"/>
<evidence type="ECO:0000256" key="6">
    <source>
        <dbReference type="ARBA" id="ARBA00022833"/>
    </source>
</evidence>
<dbReference type="Pfam" id="PF26014">
    <property type="entry name" value="SH3_AEBP2_C"/>
    <property type="match status" value="1"/>
</dbReference>
<keyword evidence="3" id="KW-0479">Metal-binding</keyword>
<evidence type="ECO:0000256" key="5">
    <source>
        <dbReference type="ARBA" id="ARBA00022771"/>
    </source>
</evidence>
<evidence type="ECO:0000259" key="11">
    <source>
        <dbReference type="Pfam" id="PF26014"/>
    </source>
</evidence>
<dbReference type="EnsemblMetazoa" id="tetur01g12230.1">
    <property type="protein sequence ID" value="tetur01g12230.1"/>
    <property type="gene ID" value="tetur01g12230"/>
</dbReference>
<feature type="region of interest" description="Disordered" evidence="10">
    <location>
        <begin position="1"/>
        <end position="26"/>
    </location>
</feature>
<keyword evidence="8" id="KW-0804">Transcription</keyword>
<dbReference type="HOGENOM" id="CLU_1867705_0_0_1"/>
<dbReference type="PANTHER" id="PTHR46541:SF1">
    <property type="entry name" value="ZINC FINGER PROTEIN AEBP2"/>
    <property type="match status" value="1"/>
</dbReference>
<dbReference type="GO" id="GO:0008270">
    <property type="term" value="F:zinc ion binding"/>
    <property type="evidence" value="ECO:0007669"/>
    <property type="project" value="UniProtKB-KW"/>
</dbReference>
<proteinExistence type="predicted"/>
<feature type="domain" description="AEBP2-like C-terminal SH3" evidence="11">
    <location>
        <begin position="21"/>
        <end position="132"/>
    </location>
</feature>
<dbReference type="OrthoDB" id="6512647at2759"/>
<protein>
    <recommendedName>
        <fullName evidence="11">AEBP2-like C-terminal SH3 domain-containing protein</fullName>
    </recommendedName>
</protein>
<keyword evidence="13" id="KW-1185">Reference proteome</keyword>
<keyword evidence="2" id="KW-0678">Repressor</keyword>
<comment type="subcellular location">
    <subcellularLocation>
        <location evidence="1">Nucleus</location>
    </subcellularLocation>
</comment>
<evidence type="ECO:0000256" key="2">
    <source>
        <dbReference type="ARBA" id="ARBA00022491"/>
    </source>
</evidence>
<evidence type="ECO:0000256" key="4">
    <source>
        <dbReference type="ARBA" id="ARBA00022737"/>
    </source>
</evidence>
<dbReference type="GO" id="GO:0006357">
    <property type="term" value="P:regulation of transcription by RNA polymerase II"/>
    <property type="evidence" value="ECO:0007669"/>
    <property type="project" value="TreeGrafter"/>
</dbReference>
<reference evidence="12" key="2">
    <citation type="submission" date="2015-06" db="UniProtKB">
        <authorList>
            <consortium name="EnsemblMetazoa"/>
        </authorList>
    </citation>
    <scope>IDENTIFICATION</scope>
</reference>